<gene>
    <name evidence="1" type="ORF">ACOLOM_LOCUS5186</name>
</gene>
<comment type="caution">
    <text evidence="1">The sequence shown here is derived from an EMBL/GenBank/DDBJ whole genome shotgun (WGS) entry which is preliminary data.</text>
</comment>
<reference evidence="1" key="1">
    <citation type="submission" date="2021-06" db="EMBL/GenBank/DDBJ databases">
        <authorList>
            <person name="Kallberg Y."/>
            <person name="Tangrot J."/>
            <person name="Rosling A."/>
        </authorList>
    </citation>
    <scope>NUCLEOTIDE SEQUENCE</scope>
    <source>
        <strain evidence="1">CL356</strain>
    </source>
</reference>
<evidence type="ECO:0000313" key="1">
    <source>
        <dbReference type="EMBL" id="CAG8559803.1"/>
    </source>
</evidence>
<evidence type="ECO:0000313" key="2">
    <source>
        <dbReference type="Proteomes" id="UP000789525"/>
    </source>
</evidence>
<protein>
    <submittedName>
        <fullName evidence="1">5071_t:CDS:1</fullName>
    </submittedName>
</protein>
<dbReference type="Proteomes" id="UP000789525">
    <property type="component" value="Unassembled WGS sequence"/>
</dbReference>
<organism evidence="1 2">
    <name type="scientific">Acaulospora colombiana</name>
    <dbReference type="NCBI Taxonomy" id="27376"/>
    <lineage>
        <taxon>Eukaryota</taxon>
        <taxon>Fungi</taxon>
        <taxon>Fungi incertae sedis</taxon>
        <taxon>Mucoromycota</taxon>
        <taxon>Glomeromycotina</taxon>
        <taxon>Glomeromycetes</taxon>
        <taxon>Diversisporales</taxon>
        <taxon>Acaulosporaceae</taxon>
        <taxon>Acaulospora</taxon>
    </lineage>
</organism>
<proteinExistence type="predicted"/>
<keyword evidence="2" id="KW-1185">Reference proteome</keyword>
<accession>A0ACA9M0R2</accession>
<feature type="non-terminal residue" evidence="1">
    <location>
        <position position="1"/>
    </location>
</feature>
<dbReference type="EMBL" id="CAJVPT010009260">
    <property type="protein sequence ID" value="CAG8559803.1"/>
    <property type="molecule type" value="Genomic_DNA"/>
</dbReference>
<name>A0ACA9M0R2_9GLOM</name>
<sequence>RPSLPIHVPSVVPEHPEGGAENSEELWGYFERKGLTPTASSSPKMLDVNRSLSANAVIPKRAAKLTLSPSLNSLSTTTTRPPVKMTQRITRANIPQDVGEDGFDTTRPAVSTLSPRTILSSSPRTPQTASSIRTPGLTADGQSPISPYTPRTPVYFSKPIKPRAQRSLTDSKVIGTGGDRPATRPSHTVASLLSTNGRLPPPPALPLQSGSNSPNRAISPNRPRHLASHSSSAALPSPSEPSSSMAQAQSQSQTLYIPPPLPSPPFESIIPTPFDTDEDFALSLPSLGVTMPVTPSTPGTPWMGVDSSRKDPDADSIIIPPSPGFPLITAEERQRKNPMATR</sequence>